<dbReference type="AlphaFoldDB" id="A0A109RH25"/>
<reference evidence="1 2" key="1">
    <citation type="journal article" date="2016" name="Genome Announc.">
        <title>Complete Genome Sequences of Aerococcus christensenii CCUG 28831T, Aerococcus sanguinicola CCUG 43001T, Aerococcus urinae CCUG 36881T, Aerococcus urinaeequi CCUG 28094T, Aerococcus urinaehominis CCUG 42038 BT, and Aerococcus viridans CCUG 4311T.</title>
        <authorList>
            <person name="Carkaci D."/>
            <person name="Dargis R."/>
            <person name="Nielsen X.C."/>
            <person name="Skovgaard O."/>
            <person name="Fuursted K."/>
            <person name="Christensen J.J."/>
        </authorList>
    </citation>
    <scope>NUCLEOTIDE SEQUENCE [LARGE SCALE GENOMIC DNA]</scope>
    <source>
        <strain evidence="1 2">CCUG42038B</strain>
    </source>
</reference>
<dbReference type="OrthoDB" id="2870483at2"/>
<evidence type="ECO:0000313" key="2">
    <source>
        <dbReference type="Proteomes" id="UP000062260"/>
    </source>
</evidence>
<dbReference type="KEGG" id="auh:AWM75_06190"/>
<sequence>MRKKLVSLFSIVLVLAACAGQPQTASEAASQAKTSQASNESALVAGKLDIQVDGQSITSGPQEHMFDSNLSLLDNMQQWYEIEGKEGFIETIEGQSQDEAQSRYWLYTVNGEMVNVGADEYYVQAGDVIIWNLASI</sequence>
<name>A0A109RH25_9LACT</name>
<dbReference type="PROSITE" id="PS51257">
    <property type="entry name" value="PROKAR_LIPOPROTEIN"/>
    <property type="match status" value="1"/>
</dbReference>
<accession>A0A109RH25</accession>
<dbReference type="RefSeq" id="WP_067979652.1">
    <property type="nucleotide sequence ID" value="NZ_CP014163.1"/>
</dbReference>
<dbReference type="STRING" id="128944.AWM75_06190"/>
<dbReference type="EMBL" id="CP014163">
    <property type="protein sequence ID" value="AMB99594.1"/>
    <property type="molecule type" value="Genomic_DNA"/>
</dbReference>
<evidence type="ECO:0000313" key="1">
    <source>
        <dbReference type="EMBL" id="AMB99594.1"/>
    </source>
</evidence>
<protein>
    <submittedName>
        <fullName evidence="1">Uncharacterized protein</fullName>
    </submittedName>
</protein>
<reference evidence="2" key="2">
    <citation type="submission" date="2016-01" db="EMBL/GenBank/DDBJ databases">
        <title>Six Aerococcus type strain genome sequencing and assembly using PacBio and Illumina Hiseq.</title>
        <authorList>
            <person name="Carkaci D."/>
            <person name="Dargis R."/>
            <person name="Nielsen X.C."/>
            <person name="Skovgaard O."/>
            <person name="Fuursted K."/>
            <person name="Christensen J.J."/>
        </authorList>
    </citation>
    <scope>NUCLEOTIDE SEQUENCE [LARGE SCALE GENOMIC DNA]</scope>
    <source>
        <strain evidence="2">CCUG42038B</strain>
    </source>
</reference>
<dbReference type="Proteomes" id="UP000062260">
    <property type="component" value="Chromosome"/>
</dbReference>
<organism evidence="1 2">
    <name type="scientific">Aerococcus urinaehominis</name>
    <dbReference type="NCBI Taxonomy" id="128944"/>
    <lineage>
        <taxon>Bacteria</taxon>
        <taxon>Bacillati</taxon>
        <taxon>Bacillota</taxon>
        <taxon>Bacilli</taxon>
        <taxon>Lactobacillales</taxon>
        <taxon>Aerococcaceae</taxon>
        <taxon>Aerococcus</taxon>
    </lineage>
</organism>
<proteinExistence type="predicted"/>
<keyword evidence="2" id="KW-1185">Reference proteome</keyword>
<gene>
    <name evidence="1" type="ORF">AWM75_06190</name>
</gene>
<dbReference type="Gene3D" id="2.170.130.30">
    <property type="match status" value="1"/>
</dbReference>
<dbReference type="Pfam" id="PF14478">
    <property type="entry name" value="DUF4430"/>
    <property type="match status" value="1"/>
</dbReference>
<dbReference type="InterPro" id="IPR027954">
    <property type="entry name" value="Transcobalamin-like_C"/>
</dbReference>